<dbReference type="RefSeq" id="WP_012448328.1">
    <property type="nucleotide sequence ID" value="NC_010718.1"/>
</dbReference>
<keyword evidence="3" id="KW-1133">Transmembrane helix</keyword>
<keyword evidence="6" id="KW-1185">Reference proteome</keyword>
<dbReference type="Pfam" id="PF13490">
    <property type="entry name" value="zf-HC2"/>
    <property type="match status" value="1"/>
</dbReference>
<dbReference type="InParanoid" id="B2A647"/>
<dbReference type="KEGG" id="nth:Nther_1893"/>
<evidence type="ECO:0000313" key="6">
    <source>
        <dbReference type="Proteomes" id="UP000001683"/>
    </source>
</evidence>
<dbReference type="OrthoDB" id="9808253at2"/>
<feature type="domain" description="Putative zinc-finger" evidence="4">
    <location>
        <begin position="3"/>
        <end position="36"/>
    </location>
</feature>
<keyword evidence="3 5" id="KW-0812">Transmembrane</keyword>
<organism evidence="5 6">
    <name type="scientific">Natranaerobius thermophilus (strain ATCC BAA-1301 / DSM 18059 / JW/NM-WN-LF)</name>
    <dbReference type="NCBI Taxonomy" id="457570"/>
    <lineage>
        <taxon>Bacteria</taxon>
        <taxon>Bacillati</taxon>
        <taxon>Bacillota</taxon>
        <taxon>Clostridia</taxon>
        <taxon>Natranaerobiales</taxon>
        <taxon>Natranaerobiaceae</taxon>
        <taxon>Natranaerobius</taxon>
    </lineage>
</organism>
<evidence type="ECO:0000256" key="2">
    <source>
        <dbReference type="ARBA" id="ARBA00024438"/>
    </source>
</evidence>
<evidence type="ECO:0000256" key="3">
    <source>
        <dbReference type="SAM" id="Phobius"/>
    </source>
</evidence>
<protein>
    <recommendedName>
        <fullName evidence="2">Anti-sigma-W factor RsiW</fullName>
    </recommendedName>
</protein>
<gene>
    <name evidence="5" type="ordered locus">Nther_1893</name>
</gene>
<dbReference type="Gene3D" id="1.10.10.1320">
    <property type="entry name" value="Anti-sigma factor, zinc-finger domain"/>
    <property type="match status" value="1"/>
</dbReference>
<feature type="transmembrane region" description="Helical" evidence="3">
    <location>
        <begin position="95"/>
        <end position="114"/>
    </location>
</feature>
<dbReference type="AlphaFoldDB" id="B2A647"/>
<dbReference type="InterPro" id="IPR027383">
    <property type="entry name" value="Znf_put"/>
</dbReference>
<proteinExistence type="inferred from homology"/>
<dbReference type="HOGENOM" id="CLU_1298673_0_0_9"/>
<dbReference type="Proteomes" id="UP000001683">
    <property type="component" value="Chromosome"/>
</dbReference>
<name>B2A647_NATTJ</name>
<evidence type="ECO:0000256" key="1">
    <source>
        <dbReference type="ARBA" id="ARBA00024353"/>
    </source>
</evidence>
<evidence type="ECO:0000313" key="5">
    <source>
        <dbReference type="EMBL" id="ACB85464.1"/>
    </source>
</evidence>
<sequence>MNCSWIIERLSSYLDDQLCPLDVKKVEKHLKNCETCSAELNKLKNTSTLVSSLERVSPPANFVESVCEQATGVEQVQQENKQHFIFDNLLSLKNVAAVLLGVLLLGNGMIFAFYEGDEMAESEHEINLSESEQEKFIEKMAGVLDRDYYHPDAGEADVRMASSVGEIDISKYEETGEDADETNSTPFMIFNGAFLPIAASMVIIFKNRERGE</sequence>
<dbReference type="InterPro" id="IPR041916">
    <property type="entry name" value="Anti_sigma_zinc_sf"/>
</dbReference>
<feature type="transmembrane region" description="Helical" evidence="3">
    <location>
        <begin position="187"/>
        <end position="205"/>
    </location>
</feature>
<accession>B2A647</accession>
<keyword evidence="3" id="KW-0472">Membrane</keyword>
<reference evidence="5 6" key="2">
    <citation type="journal article" date="2011" name="J. Bacteriol.">
        <title>Complete genome sequence of the anaerobic, halophilic alkalithermophile Natranaerobius thermophilus JW/NM-WN-LF.</title>
        <authorList>
            <person name="Zhao B."/>
            <person name="Mesbah N.M."/>
            <person name="Dalin E."/>
            <person name="Goodwin L."/>
            <person name="Nolan M."/>
            <person name="Pitluck S."/>
            <person name="Chertkov O."/>
            <person name="Brettin T.S."/>
            <person name="Han J."/>
            <person name="Larimer F.W."/>
            <person name="Land M.L."/>
            <person name="Hauser L."/>
            <person name="Kyrpides N."/>
            <person name="Wiegel J."/>
        </authorList>
    </citation>
    <scope>NUCLEOTIDE SEQUENCE [LARGE SCALE GENOMIC DNA]</scope>
    <source>
        <strain evidence="6">ATCC BAA-1301 / DSM 18059 / JW/NM-WN-LF</strain>
    </source>
</reference>
<dbReference type="STRING" id="457570.Nther_1893"/>
<dbReference type="eggNOG" id="COG5660">
    <property type="taxonomic scope" value="Bacteria"/>
</dbReference>
<comment type="similarity">
    <text evidence="1">Belongs to the zinc-associated anti-sigma factor (ZAS) superfamily. Anti-sigma-W factor family.</text>
</comment>
<reference evidence="5 6" key="1">
    <citation type="submission" date="2008-04" db="EMBL/GenBank/DDBJ databases">
        <title>Complete sequence of chromosome of Natranaerobius thermophilus JW/NM-WN-LF.</title>
        <authorList>
            <consortium name="US DOE Joint Genome Institute"/>
            <person name="Copeland A."/>
            <person name="Lucas S."/>
            <person name="Lapidus A."/>
            <person name="Glavina del Rio T."/>
            <person name="Dalin E."/>
            <person name="Tice H."/>
            <person name="Bruce D."/>
            <person name="Goodwin L."/>
            <person name="Pitluck S."/>
            <person name="Chertkov O."/>
            <person name="Brettin T."/>
            <person name="Detter J.C."/>
            <person name="Han C."/>
            <person name="Kuske C.R."/>
            <person name="Schmutz J."/>
            <person name="Larimer F."/>
            <person name="Land M."/>
            <person name="Hauser L."/>
            <person name="Kyrpides N."/>
            <person name="Lykidis A."/>
            <person name="Mesbah N.M."/>
            <person name="Wiegel J."/>
        </authorList>
    </citation>
    <scope>NUCLEOTIDE SEQUENCE [LARGE SCALE GENOMIC DNA]</scope>
    <source>
        <strain evidence="6">ATCC BAA-1301 / DSM 18059 / JW/NM-WN-LF</strain>
    </source>
</reference>
<dbReference type="EMBL" id="CP001034">
    <property type="protein sequence ID" value="ACB85464.1"/>
    <property type="molecule type" value="Genomic_DNA"/>
</dbReference>
<evidence type="ECO:0000259" key="4">
    <source>
        <dbReference type="Pfam" id="PF13490"/>
    </source>
</evidence>